<organism evidence="4 5">
    <name type="scientific">Pullulanibacillus pueri</name>
    <dbReference type="NCBI Taxonomy" id="1437324"/>
    <lineage>
        <taxon>Bacteria</taxon>
        <taxon>Bacillati</taxon>
        <taxon>Bacillota</taxon>
        <taxon>Bacilli</taxon>
        <taxon>Bacillales</taxon>
        <taxon>Sporolactobacillaceae</taxon>
        <taxon>Pullulanibacillus</taxon>
    </lineage>
</organism>
<evidence type="ECO:0000256" key="2">
    <source>
        <dbReference type="SAM" id="Phobius"/>
    </source>
</evidence>
<evidence type="ECO:0000313" key="4">
    <source>
        <dbReference type="EMBL" id="GGH87397.1"/>
    </source>
</evidence>
<dbReference type="Proteomes" id="UP000656813">
    <property type="component" value="Unassembled WGS sequence"/>
</dbReference>
<keyword evidence="2" id="KW-1133">Transmembrane helix</keyword>
<feature type="region of interest" description="Disordered" evidence="1">
    <location>
        <begin position="190"/>
        <end position="236"/>
    </location>
</feature>
<feature type="compositionally biased region" description="Basic and acidic residues" evidence="1">
    <location>
        <begin position="190"/>
        <end position="208"/>
    </location>
</feature>
<dbReference type="RefSeq" id="WP_188498895.1">
    <property type="nucleotide sequence ID" value="NZ_BMFV01000039.1"/>
</dbReference>
<evidence type="ECO:0000313" key="5">
    <source>
        <dbReference type="Proteomes" id="UP000656813"/>
    </source>
</evidence>
<sequence length="236" mass="27403">MKRQLSFTISLPKIVTAIIFIYIGGWLLLSTLGLMSASMKDAMIIFIPYALIIWGLSLLIAPFISAKSEFGGNWLFGLFFLAYGSAVLGGMYHVFNFEWQDVWKLWPLFIVYVGFMIVFEGSKKGHKHAKKIEKMKRKEMKRGHDDWAVKSKVLSEEIKNELKNELEKELREVKQEWEAPIDEIKVVDKSERRAERERRQAERQERLAKFSQQAPINKDSIENDDAIDSENKENPS</sequence>
<dbReference type="Pfam" id="PF22570">
    <property type="entry name" value="LiaF-TM"/>
    <property type="match status" value="1"/>
</dbReference>
<dbReference type="InterPro" id="IPR054331">
    <property type="entry name" value="LiaF_TM"/>
</dbReference>
<gene>
    <name evidence="4" type="ORF">GCM10007096_37320</name>
</gene>
<feature type="transmembrane region" description="Helical" evidence="2">
    <location>
        <begin position="105"/>
        <end position="122"/>
    </location>
</feature>
<proteinExistence type="predicted"/>
<name>A0A8J2ZYU3_9BACL</name>
<feature type="transmembrane region" description="Helical" evidence="2">
    <location>
        <begin position="42"/>
        <end position="61"/>
    </location>
</feature>
<protein>
    <recommendedName>
        <fullName evidence="3">LiaF transmembrane domain-containing protein</fullName>
    </recommendedName>
</protein>
<reference evidence="4" key="1">
    <citation type="journal article" date="2014" name="Int. J. Syst. Evol. Microbiol.">
        <title>Complete genome sequence of Corynebacterium casei LMG S-19264T (=DSM 44701T), isolated from a smear-ripened cheese.</title>
        <authorList>
            <consortium name="US DOE Joint Genome Institute (JGI-PGF)"/>
            <person name="Walter F."/>
            <person name="Albersmeier A."/>
            <person name="Kalinowski J."/>
            <person name="Ruckert C."/>
        </authorList>
    </citation>
    <scope>NUCLEOTIDE SEQUENCE</scope>
    <source>
        <strain evidence="4">CGMCC 1.12777</strain>
    </source>
</reference>
<feature type="domain" description="LiaF transmembrane" evidence="3">
    <location>
        <begin position="16"/>
        <end position="124"/>
    </location>
</feature>
<feature type="transmembrane region" description="Helical" evidence="2">
    <location>
        <begin position="73"/>
        <end position="93"/>
    </location>
</feature>
<reference evidence="4" key="2">
    <citation type="submission" date="2020-09" db="EMBL/GenBank/DDBJ databases">
        <authorList>
            <person name="Sun Q."/>
            <person name="Zhou Y."/>
        </authorList>
    </citation>
    <scope>NUCLEOTIDE SEQUENCE</scope>
    <source>
        <strain evidence="4">CGMCC 1.12777</strain>
    </source>
</reference>
<feature type="transmembrane region" description="Helical" evidence="2">
    <location>
        <begin position="12"/>
        <end position="36"/>
    </location>
</feature>
<comment type="caution">
    <text evidence="4">The sequence shown here is derived from an EMBL/GenBank/DDBJ whole genome shotgun (WGS) entry which is preliminary data.</text>
</comment>
<accession>A0A8J2ZYU3</accession>
<evidence type="ECO:0000259" key="3">
    <source>
        <dbReference type="Pfam" id="PF22570"/>
    </source>
</evidence>
<dbReference type="AlphaFoldDB" id="A0A8J2ZYU3"/>
<keyword evidence="2" id="KW-0812">Transmembrane</keyword>
<keyword evidence="5" id="KW-1185">Reference proteome</keyword>
<evidence type="ECO:0000256" key="1">
    <source>
        <dbReference type="SAM" id="MobiDB-lite"/>
    </source>
</evidence>
<dbReference type="EMBL" id="BMFV01000039">
    <property type="protein sequence ID" value="GGH87397.1"/>
    <property type="molecule type" value="Genomic_DNA"/>
</dbReference>
<keyword evidence="2" id="KW-0472">Membrane</keyword>